<evidence type="ECO:0000313" key="3">
    <source>
        <dbReference type="Proteomes" id="UP000811609"/>
    </source>
</evidence>
<sequence>MGLFHRSLWFIVFLWGSANLLLHTPEPVFYKFRIRTRFYGRSGMDKNIFSKMSVNSINIILKKHPLAATKSSKSPCPTSNHR</sequence>
<evidence type="ECO:0008006" key="4">
    <source>
        <dbReference type="Google" id="ProtNLM"/>
    </source>
</evidence>
<accession>A0A8T1NYM5</accession>
<keyword evidence="1" id="KW-0732">Signal</keyword>
<dbReference type="Proteomes" id="UP000811609">
    <property type="component" value="Chromosome 11"/>
</dbReference>
<proteinExistence type="predicted"/>
<dbReference type="AlphaFoldDB" id="A0A8T1NYM5"/>
<gene>
    <name evidence="2" type="ORF">CIPAW_11G029300</name>
</gene>
<evidence type="ECO:0000256" key="1">
    <source>
        <dbReference type="SAM" id="SignalP"/>
    </source>
</evidence>
<organism evidence="2 3">
    <name type="scientific">Carya illinoinensis</name>
    <name type="common">Pecan</name>
    <dbReference type="NCBI Taxonomy" id="32201"/>
    <lineage>
        <taxon>Eukaryota</taxon>
        <taxon>Viridiplantae</taxon>
        <taxon>Streptophyta</taxon>
        <taxon>Embryophyta</taxon>
        <taxon>Tracheophyta</taxon>
        <taxon>Spermatophyta</taxon>
        <taxon>Magnoliopsida</taxon>
        <taxon>eudicotyledons</taxon>
        <taxon>Gunneridae</taxon>
        <taxon>Pentapetalae</taxon>
        <taxon>rosids</taxon>
        <taxon>fabids</taxon>
        <taxon>Fagales</taxon>
        <taxon>Juglandaceae</taxon>
        <taxon>Carya</taxon>
    </lineage>
</organism>
<reference evidence="2" key="1">
    <citation type="submission" date="2020-12" db="EMBL/GenBank/DDBJ databases">
        <title>WGS assembly of Carya illinoinensis cv. Pawnee.</title>
        <authorList>
            <person name="Platts A."/>
            <person name="Shu S."/>
            <person name="Wright S."/>
            <person name="Barry K."/>
            <person name="Edger P."/>
            <person name="Pires J.C."/>
            <person name="Schmutz J."/>
        </authorList>
    </citation>
    <scope>NUCLEOTIDE SEQUENCE</scope>
    <source>
        <tissue evidence="2">Leaf</tissue>
    </source>
</reference>
<feature type="signal peptide" evidence="1">
    <location>
        <begin position="1"/>
        <end position="20"/>
    </location>
</feature>
<protein>
    <recommendedName>
        <fullName evidence="4">Secreted protein</fullName>
    </recommendedName>
</protein>
<evidence type="ECO:0000313" key="2">
    <source>
        <dbReference type="EMBL" id="KAG6635238.1"/>
    </source>
</evidence>
<keyword evidence="3" id="KW-1185">Reference proteome</keyword>
<comment type="caution">
    <text evidence="2">The sequence shown here is derived from an EMBL/GenBank/DDBJ whole genome shotgun (WGS) entry which is preliminary data.</text>
</comment>
<name>A0A8T1NYM5_CARIL</name>
<feature type="chain" id="PRO_5035748419" description="Secreted protein" evidence="1">
    <location>
        <begin position="21"/>
        <end position="82"/>
    </location>
</feature>
<dbReference type="EMBL" id="CM031819">
    <property type="protein sequence ID" value="KAG6635238.1"/>
    <property type="molecule type" value="Genomic_DNA"/>
</dbReference>